<dbReference type="Proteomes" id="UP000602395">
    <property type="component" value="Unassembled WGS sequence"/>
</dbReference>
<evidence type="ECO:0000259" key="2">
    <source>
        <dbReference type="Pfam" id="PF13556"/>
    </source>
</evidence>
<comment type="caution">
    <text evidence="3">The sequence shown here is derived from an EMBL/GenBank/DDBJ whole genome shotgun (WGS) entry which is preliminary data.</text>
</comment>
<gene>
    <name evidence="3" type="ORF">IDF66_02680</name>
</gene>
<protein>
    <submittedName>
        <fullName evidence="3">PucR family transcriptional regulator</fullName>
    </submittedName>
</protein>
<proteinExistence type="predicted"/>
<dbReference type="EMBL" id="JACWMS010000001">
    <property type="protein sequence ID" value="MBD1318478.1"/>
    <property type="molecule type" value="Genomic_DNA"/>
</dbReference>
<dbReference type="InterPro" id="IPR012914">
    <property type="entry name" value="PucR_dom"/>
</dbReference>
<feature type="domain" description="Purine catabolism PurC-like" evidence="1">
    <location>
        <begin position="18"/>
        <end position="134"/>
    </location>
</feature>
<sequence>MSSAPVALPTLREIVERHLHRADPRVLTAHDHLDVPVGWVHSSEIFEIGPLLSGGELLLTTGLGLGGLDAGTRRHYVRDLAERGVAGLAFEIGRTFDAIPEEMIREGSARRLPIIELRRVLPFIEVCREANTSIVSGELAGLRLRAQLDDALHTDLLAPGAVARMLADVSEVTGRQIALVGSGGALLAAHGVDDDRSAWRMVDAATASAAVMARDREIARLIAGGDSAGHPPPVVAMMLAAAAGPIAAALTRSGTRGSAVGTRLVEEIVGGRHVRRADLFARLVSSGVRVTDSTRLVTMAAEAPDPRMVEAALARSASALPGLVQATIDATVYALVAAPRSEHGDDPVQRVTDTLVDLGPQAGRITAVVGDAYSLDAADPGAELSATLAASLHRCAERLSIAVGLMRDGVTDKRIFTGRELVADSTARSADPEIHGELRQLIAPLIAHDHSQSTNLVTTLDVHLRHGCSATRSAEVLHLGRQSLYQRLDRIRGLLGFDPTSPAMYTSMLLAISAFRSQPQTLPGRP</sequence>
<dbReference type="PANTHER" id="PTHR33744">
    <property type="entry name" value="CARBOHYDRATE DIACID REGULATOR"/>
    <property type="match status" value="1"/>
</dbReference>
<dbReference type="PANTHER" id="PTHR33744:SF1">
    <property type="entry name" value="DNA-BINDING TRANSCRIPTIONAL ACTIVATOR ADER"/>
    <property type="match status" value="1"/>
</dbReference>
<dbReference type="Pfam" id="PF13556">
    <property type="entry name" value="HTH_30"/>
    <property type="match status" value="1"/>
</dbReference>
<name>A0ABR7W8A6_9ACTN</name>
<accession>A0ABR7W8A6</accession>
<evidence type="ECO:0000313" key="3">
    <source>
        <dbReference type="EMBL" id="MBD1318478.1"/>
    </source>
</evidence>
<dbReference type="InterPro" id="IPR042070">
    <property type="entry name" value="PucR_C-HTH_sf"/>
</dbReference>
<dbReference type="RefSeq" id="WP_190265629.1">
    <property type="nucleotide sequence ID" value="NZ_BAABAD010000003.1"/>
</dbReference>
<dbReference type="InterPro" id="IPR025736">
    <property type="entry name" value="PucR_C-HTH_dom"/>
</dbReference>
<evidence type="ECO:0000259" key="1">
    <source>
        <dbReference type="Pfam" id="PF07905"/>
    </source>
</evidence>
<evidence type="ECO:0000313" key="4">
    <source>
        <dbReference type="Proteomes" id="UP000602395"/>
    </source>
</evidence>
<reference evidence="3 4" key="1">
    <citation type="submission" date="2020-09" db="EMBL/GenBank/DDBJ databases">
        <title>Novel species in genus Gordonia.</title>
        <authorList>
            <person name="Zhang G."/>
        </authorList>
    </citation>
    <scope>NUCLEOTIDE SEQUENCE [LARGE SCALE GENOMIC DNA]</scope>
    <source>
        <strain evidence="3 4">ON-33</strain>
    </source>
</reference>
<keyword evidence="4" id="KW-1185">Reference proteome</keyword>
<feature type="domain" description="PucR C-terminal helix-turn-helix" evidence="2">
    <location>
        <begin position="456"/>
        <end position="512"/>
    </location>
</feature>
<dbReference type="Pfam" id="PF07905">
    <property type="entry name" value="PucR"/>
    <property type="match status" value="1"/>
</dbReference>
<dbReference type="Gene3D" id="1.10.10.2840">
    <property type="entry name" value="PucR C-terminal helix-turn-helix domain"/>
    <property type="match status" value="1"/>
</dbReference>
<dbReference type="InterPro" id="IPR051448">
    <property type="entry name" value="CdaR-like_regulators"/>
</dbReference>
<organism evidence="3 4">
    <name type="scientific">Gordonia hankookensis</name>
    <dbReference type="NCBI Taxonomy" id="589403"/>
    <lineage>
        <taxon>Bacteria</taxon>
        <taxon>Bacillati</taxon>
        <taxon>Actinomycetota</taxon>
        <taxon>Actinomycetes</taxon>
        <taxon>Mycobacteriales</taxon>
        <taxon>Gordoniaceae</taxon>
        <taxon>Gordonia</taxon>
    </lineage>
</organism>